<organism evidence="2 3">
    <name type="scientific">Steroidobacter gossypii</name>
    <dbReference type="NCBI Taxonomy" id="2805490"/>
    <lineage>
        <taxon>Bacteria</taxon>
        <taxon>Pseudomonadati</taxon>
        <taxon>Pseudomonadota</taxon>
        <taxon>Gammaproteobacteria</taxon>
        <taxon>Steroidobacterales</taxon>
        <taxon>Steroidobacteraceae</taxon>
        <taxon>Steroidobacter</taxon>
    </lineage>
</organism>
<keyword evidence="1" id="KW-1133">Transmembrane helix</keyword>
<accession>A0ABS1WR47</accession>
<gene>
    <name evidence="2" type="ORF">JM946_01795</name>
</gene>
<dbReference type="RefSeq" id="WP_203165425.1">
    <property type="nucleotide sequence ID" value="NZ_JAEVLS010000001.1"/>
</dbReference>
<feature type="transmembrane region" description="Helical" evidence="1">
    <location>
        <begin position="373"/>
        <end position="401"/>
    </location>
</feature>
<dbReference type="Proteomes" id="UP000661077">
    <property type="component" value="Unassembled WGS sequence"/>
</dbReference>
<name>A0ABS1WR47_9GAMM</name>
<evidence type="ECO:0000256" key="1">
    <source>
        <dbReference type="SAM" id="Phobius"/>
    </source>
</evidence>
<keyword evidence="3" id="KW-1185">Reference proteome</keyword>
<evidence type="ECO:0000313" key="3">
    <source>
        <dbReference type="Proteomes" id="UP000661077"/>
    </source>
</evidence>
<feature type="transmembrane region" description="Helical" evidence="1">
    <location>
        <begin position="134"/>
        <end position="154"/>
    </location>
</feature>
<feature type="transmembrane region" description="Helical" evidence="1">
    <location>
        <begin position="105"/>
        <end position="128"/>
    </location>
</feature>
<keyword evidence="1" id="KW-0812">Transmembrane</keyword>
<dbReference type="PROSITE" id="PS51257">
    <property type="entry name" value="PROKAR_LIPOPROTEIN"/>
    <property type="match status" value="1"/>
</dbReference>
<feature type="transmembrane region" description="Helical" evidence="1">
    <location>
        <begin position="226"/>
        <end position="245"/>
    </location>
</feature>
<dbReference type="EMBL" id="JAEVLS010000001">
    <property type="protein sequence ID" value="MBM0103451.1"/>
    <property type="molecule type" value="Genomic_DNA"/>
</dbReference>
<feature type="transmembrane region" description="Helical" evidence="1">
    <location>
        <begin position="338"/>
        <end position="361"/>
    </location>
</feature>
<evidence type="ECO:0000313" key="2">
    <source>
        <dbReference type="EMBL" id="MBM0103451.1"/>
    </source>
</evidence>
<reference evidence="2 3" key="1">
    <citation type="journal article" date="2021" name="Int. J. Syst. Evol. Microbiol.">
        <title>Steroidobacter gossypii sp. nov., isolated from soil of cotton cropping field.</title>
        <authorList>
            <person name="Huang R."/>
            <person name="Yang S."/>
            <person name="Zhen C."/>
            <person name="Liu W."/>
        </authorList>
    </citation>
    <scope>NUCLEOTIDE SEQUENCE [LARGE SCALE GENOMIC DNA]</scope>
    <source>
        <strain evidence="2 3">S1-65</strain>
    </source>
</reference>
<protein>
    <recommendedName>
        <fullName evidence="4">Glycosyltransferase RgtA/B/C/D-like domain-containing protein</fullName>
    </recommendedName>
</protein>
<sequence>MRLQIRPTPLLLWLAVSCIAVVSCSLGMSAARIGDVYFPFGVDGFYHAVRILDTVEDPGAFYEFDPKIHAPEGSQLVWPWGYDYFMAKLVSAALALGLGADPLMILLWIPVAAVLVGTGLLMLVARRIGLGDWAMALAGLCMALSSSTQLLYMFGQIDHHFAEHICILAALAAGLSWFKSPSTASGVALGVTFGVAMAVHNALFILQAPFLATALVHWLHSQRAPLRPTLAFVAALLISALAVLLPSEPFRNFSFEFYLLSWFHLYVVCGTATVMVLLSLLQPTRRNFGVLVAVAAVLLAPLLNQISYARSFVDGSLGMLDQILEMRSPLQMFSDGQFARLTAFYSALFFLAPITFVFCAVRLWRERTGPRLLFWVWCVFGLALMMTQIRMHYFGTFALYLPWLLVAQEIGSQHPERHKQGLLAASLLLVLAYAPALRYELIAPAPKAGERRFLPLYPMFEPLRKACAEDPGVVLADTNAGHYIRYFTDCSVIANNFLLTEQHFRKADQVNRLFSVPQEHFTERAPFVKYILVRAGDIKPKGNGGFDYSFYGPLEPTLSNPLLLAPAASISPDFELLYEVSVKIPTPDGEPQEVPYAKLYKVVAAPASPQTTSVYDVSQ</sequence>
<feature type="transmembrane region" description="Helical" evidence="1">
    <location>
        <begin position="288"/>
        <end position="309"/>
    </location>
</feature>
<keyword evidence="1" id="KW-0472">Membrane</keyword>
<proteinExistence type="predicted"/>
<feature type="transmembrane region" description="Helical" evidence="1">
    <location>
        <begin position="257"/>
        <end position="281"/>
    </location>
</feature>
<comment type="caution">
    <text evidence="2">The sequence shown here is derived from an EMBL/GenBank/DDBJ whole genome shotgun (WGS) entry which is preliminary data.</text>
</comment>
<evidence type="ECO:0008006" key="4">
    <source>
        <dbReference type="Google" id="ProtNLM"/>
    </source>
</evidence>